<dbReference type="SUPFAM" id="SSF53098">
    <property type="entry name" value="Ribonuclease H-like"/>
    <property type="match status" value="1"/>
</dbReference>
<accession>A0A0V1ER11</accession>
<dbReference type="InterPro" id="IPR041588">
    <property type="entry name" value="Integrase_H2C2"/>
</dbReference>
<dbReference type="GO" id="GO:0006259">
    <property type="term" value="P:DNA metabolic process"/>
    <property type="evidence" value="ECO:0007669"/>
    <property type="project" value="UniProtKB-ARBA"/>
</dbReference>
<dbReference type="Proteomes" id="UP000054632">
    <property type="component" value="Unassembled WGS sequence"/>
</dbReference>
<gene>
    <name evidence="3" type="ORF">T4A_14207</name>
</gene>
<proteinExistence type="predicted"/>
<dbReference type="InterPro" id="IPR043128">
    <property type="entry name" value="Rev_trsase/Diguanyl_cyclase"/>
</dbReference>
<dbReference type="InterPro" id="IPR040676">
    <property type="entry name" value="DUF5641"/>
</dbReference>
<dbReference type="InterPro" id="IPR012337">
    <property type="entry name" value="RNaseH-like_sf"/>
</dbReference>
<sequence length="1127" mass="128149">MREVRELVPVHVIIGLDSYFRFLGRQVIRGGDDDPVAVETLLGTDDCLNAALRRRSELEATGILPPETESGQTDMERRFKESLSFDGNRYSVGLLWKPGMASLPNNFATAIRRYRSLEKRLRRDPRLDRDYTTVMQSYLDNEWAEEAPASRTPKKTWYLSHQAVYQQGTTGRKCRIGFDGSAVHRGTSLNDQLESRPNLHVELMEILLRFRRFQVGLQADIEKMYLQVGLHPEDRDACRFLWRDARGGKAPKEYRLRRVCFGLTCSPSLAIQTTRTHADKSQHGGDKTARLITSNMYVDNLVLSCDSIEEAKKMVEELKSLFAKGGFNLTGFVSNCSSVVGDDKTLPFGSDPKPAGRLWKTLGILWDPKSDGLSFRQPEFDAEAQDTKRTLLSLAAKIFYPLGYLAPFTVRAKMLLQLLWQEGTSACIQCSLMELVHMNLHGFSDASGSAYGAVVYLRLVHGNGKVEVRFLAAKSRVAPIKKLSLPSTYVKREADLPIRSCFYWSDISVALCWIRSDAQRWKPFVANRVRKIQEVTSPDWWRHFPTQDNPADLASRGCPLSKLAAGSLWDTGPMWLQLDESAWPKMKIGPGRTPEKVELERRKTALIMTTSLKFDLWSVMEIARYGSYGKLIQVTAWCLRFISNAGLPMELRQKTRGLSVTETREAEKTWIRQVQVSAYGPGSHRRKDLQQFNLCLDEDGILRVGGRLTFAELPQETRNPILLPHGDEVVKLLIQHVHEQQLYAGVNQTLAATRRRFWITRGRSVVKDVVRKCVVCGRATASPFGQQMAELPPERTEPVGPFVYVGVDFAGPILARSDGKSLTLLKMYVCVFTCMVVRAIHLELVPDMTVDSFLRALRRFISRRGRPRLLQSDNFQTFHLASRFLKLLCNSRHWKCGGYWEGLVRSIKVALNKVLGRCHAKLDELRTVLCEIEARINPLTIVSDRPDDQLALTPAHFLIGQELSSLPGRDCDGKQVQSENRVLQLHRRWRYQRKLVDHLWTCWKQEYLVTLSSRGKWRKLQKKPRIGSWNCSTHAMVWLDQPSSKRHAVWLMGTGGTVIPEPADQQCGIFDAAFRHGVSNKTLRTLLCEGSLEDIDRRSGRRSSINQESSWLKLDAEQIPSCDRSEV</sequence>
<feature type="domain" description="Integrase zinc-binding" evidence="1">
    <location>
        <begin position="729"/>
        <end position="780"/>
    </location>
</feature>
<dbReference type="PANTHER" id="PTHR47331">
    <property type="entry name" value="PHD-TYPE DOMAIN-CONTAINING PROTEIN"/>
    <property type="match status" value="1"/>
</dbReference>
<evidence type="ECO:0008006" key="5">
    <source>
        <dbReference type="Google" id="ProtNLM"/>
    </source>
</evidence>
<evidence type="ECO:0000259" key="2">
    <source>
        <dbReference type="Pfam" id="PF18701"/>
    </source>
</evidence>
<dbReference type="SUPFAM" id="SSF56672">
    <property type="entry name" value="DNA/RNA polymerases"/>
    <property type="match status" value="1"/>
</dbReference>
<evidence type="ECO:0000259" key="1">
    <source>
        <dbReference type="Pfam" id="PF17921"/>
    </source>
</evidence>
<evidence type="ECO:0000313" key="4">
    <source>
        <dbReference type="Proteomes" id="UP000054632"/>
    </source>
</evidence>
<dbReference type="Pfam" id="PF17921">
    <property type="entry name" value="Integrase_H2C2"/>
    <property type="match status" value="1"/>
</dbReference>
<evidence type="ECO:0000313" key="3">
    <source>
        <dbReference type="EMBL" id="KRY76201.1"/>
    </source>
</evidence>
<dbReference type="InterPro" id="IPR008042">
    <property type="entry name" value="Retrotrans_Pao"/>
</dbReference>
<dbReference type="Pfam" id="PF05380">
    <property type="entry name" value="Peptidase_A17"/>
    <property type="match status" value="2"/>
</dbReference>
<dbReference type="Gene3D" id="3.10.10.10">
    <property type="entry name" value="HIV Type 1 Reverse Transcriptase, subunit A, domain 1"/>
    <property type="match status" value="1"/>
</dbReference>
<dbReference type="GO" id="GO:0003676">
    <property type="term" value="F:nucleic acid binding"/>
    <property type="evidence" value="ECO:0007669"/>
    <property type="project" value="InterPro"/>
</dbReference>
<dbReference type="InterPro" id="IPR043502">
    <property type="entry name" value="DNA/RNA_pol_sf"/>
</dbReference>
<name>A0A0V1ER11_TRIPS</name>
<organism evidence="3 4">
    <name type="scientific">Trichinella pseudospiralis</name>
    <name type="common">Parasitic roundworm</name>
    <dbReference type="NCBI Taxonomy" id="6337"/>
    <lineage>
        <taxon>Eukaryota</taxon>
        <taxon>Metazoa</taxon>
        <taxon>Ecdysozoa</taxon>
        <taxon>Nematoda</taxon>
        <taxon>Enoplea</taxon>
        <taxon>Dorylaimia</taxon>
        <taxon>Trichinellida</taxon>
        <taxon>Trichinellidae</taxon>
        <taxon>Trichinella</taxon>
    </lineage>
</organism>
<dbReference type="GO" id="GO:0042575">
    <property type="term" value="C:DNA polymerase complex"/>
    <property type="evidence" value="ECO:0007669"/>
    <property type="project" value="UniProtKB-ARBA"/>
</dbReference>
<feature type="domain" description="DUF5641" evidence="2">
    <location>
        <begin position="987"/>
        <end position="1028"/>
    </location>
</feature>
<reference evidence="3 4" key="1">
    <citation type="submission" date="2015-01" db="EMBL/GenBank/DDBJ databases">
        <title>Evolution of Trichinella species and genotypes.</title>
        <authorList>
            <person name="Korhonen P.K."/>
            <person name="Edoardo P."/>
            <person name="Giuseppe L.R."/>
            <person name="Gasser R.B."/>
        </authorList>
    </citation>
    <scope>NUCLEOTIDE SEQUENCE [LARGE SCALE GENOMIC DNA]</scope>
    <source>
        <strain evidence="3">ISS13</strain>
    </source>
</reference>
<dbReference type="PANTHER" id="PTHR47331:SF1">
    <property type="entry name" value="GAG-LIKE PROTEIN"/>
    <property type="match status" value="1"/>
</dbReference>
<protein>
    <recommendedName>
        <fullName evidence="5">Integrase catalytic domain-containing protein</fullName>
    </recommendedName>
</protein>
<dbReference type="Gene3D" id="1.10.340.70">
    <property type="match status" value="1"/>
</dbReference>
<dbReference type="Pfam" id="PF18701">
    <property type="entry name" value="DUF5641"/>
    <property type="match status" value="1"/>
</dbReference>
<dbReference type="InterPro" id="IPR036397">
    <property type="entry name" value="RNaseH_sf"/>
</dbReference>
<comment type="caution">
    <text evidence="3">The sequence shown here is derived from an EMBL/GenBank/DDBJ whole genome shotgun (WGS) entry which is preliminary data.</text>
</comment>
<dbReference type="AlphaFoldDB" id="A0A0V1ER11"/>
<dbReference type="Gene3D" id="3.30.70.270">
    <property type="match status" value="1"/>
</dbReference>
<dbReference type="EMBL" id="JYDR01000013">
    <property type="protein sequence ID" value="KRY76201.1"/>
    <property type="molecule type" value="Genomic_DNA"/>
</dbReference>
<dbReference type="Gene3D" id="3.30.420.10">
    <property type="entry name" value="Ribonuclease H-like superfamily/Ribonuclease H"/>
    <property type="match status" value="1"/>
</dbReference>